<evidence type="ECO:0000256" key="5">
    <source>
        <dbReference type="ARBA" id="ARBA00022771"/>
    </source>
</evidence>
<keyword evidence="2" id="KW-0808">Transferase</keyword>
<proteinExistence type="predicted"/>
<evidence type="ECO:0000256" key="8">
    <source>
        <dbReference type="SAM" id="MobiDB-lite"/>
    </source>
</evidence>
<feature type="region of interest" description="Disordered" evidence="8">
    <location>
        <begin position="124"/>
        <end position="167"/>
    </location>
</feature>
<dbReference type="Gene3D" id="3.30.40.10">
    <property type="entry name" value="Zinc/RING finger domain, C3HC4 (zinc finger)"/>
    <property type="match status" value="1"/>
</dbReference>
<evidence type="ECO:0000259" key="9">
    <source>
        <dbReference type="PROSITE" id="PS51873"/>
    </source>
</evidence>
<feature type="region of interest" description="Disordered" evidence="8">
    <location>
        <begin position="1"/>
        <end position="34"/>
    </location>
</feature>
<keyword evidence="4" id="KW-0677">Repeat</keyword>
<dbReference type="PROSITE" id="PS51873">
    <property type="entry name" value="TRIAD"/>
    <property type="match status" value="1"/>
</dbReference>
<gene>
    <name evidence="10" type="ORF">PSFLO_04413</name>
</gene>
<feature type="compositionally biased region" description="Low complexity" evidence="8">
    <location>
        <begin position="139"/>
        <end position="149"/>
    </location>
</feature>
<dbReference type="InterPro" id="IPR044066">
    <property type="entry name" value="TRIAD_supradom"/>
</dbReference>
<dbReference type="InterPro" id="IPR047545">
    <property type="entry name" value="BRcat_RBR_RNF216"/>
</dbReference>
<dbReference type="SUPFAM" id="SSF57850">
    <property type="entry name" value="RING/U-box"/>
    <property type="match status" value="2"/>
</dbReference>
<evidence type="ECO:0000256" key="2">
    <source>
        <dbReference type="ARBA" id="ARBA00022679"/>
    </source>
</evidence>
<dbReference type="Gene3D" id="1.20.120.1750">
    <property type="match status" value="1"/>
</dbReference>
<dbReference type="GO" id="GO:0008270">
    <property type="term" value="F:zinc ion binding"/>
    <property type="evidence" value="ECO:0007669"/>
    <property type="project" value="UniProtKB-KW"/>
</dbReference>
<reference evidence="10 11" key="1">
    <citation type="submission" date="2018-03" db="EMBL/GenBank/DDBJ databases">
        <authorList>
            <person name="Guldener U."/>
        </authorList>
    </citation>
    <scope>NUCLEOTIDE SEQUENCE [LARGE SCALE GENOMIC DNA]</scope>
    <source>
        <strain evidence="10 11">DAOM196992</strain>
    </source>
</reference>
<dbReference type="CDD" id="cd20339">
    <property type="entry name" value="BRcat_RBR_RNF216"/>
    <property type="match status" value="1"/>
</dbReference>
<evidence type="ECO:0000256" key="1">
    <source>
        <dbReference type="ARBA" id="ARBA00004906"/>
    </source>
</evidence>
<dbReference type="GO" id="GO:0016740">
    <property type="term" value="F:transferase activity"/>
    <property type="evidence" value="ECO:0007669"/>
    <property type="project" value="UniProtKB-KW"/>
</dbReference>
<protein>
    <recommendedName>
        <fullName evidence="9">RING-type domain-containing protein</fullName>
    </recommendedName>
</protein>
<feature type="domain" description="RING-type" evidence="9">
    <location>
        <begin position="294"/>
        <end position="511"/>
    </location>
</feature>
<keyword evidence="3" id="KW-0479">Metal-binding</keyword>
<dbReference type="EMBL" id="OOIP01000012">
    <property type="protein sequence ID" value="SPO38934.1"/>
    <property type="molecule type" value="Genomic_DNA"/>
</dbReference>
<dbReference type="PANTHER" id="PTHR22770:SF47">
    <property type="entry name" value="E3 UBIQUITIN-PROTEIN LIGASE RNF216"/>
    <property type="match status" value="1"/>
</dbReference>
<evidence type="ECO:0000313" key="10">
    <source>
        <dbReference type="EMBL" id="SPO38934.1"/>
    </source>
</evidence>
<dbReference type="InterPro" id="IPR013083">
    <property type="entry name" value="Znf_RING/FYVE/PHD"/>
</dbReference>
<organism evidence="10 11">
    <name type="scientific">Pseudozyma flocculosa</name>
    <dbReference type="NCBI Taxonomy" id="84751"/>
    <lineage>
        <taxon>Eukaryota</taxon>
        <taxon>Fungi</taxon>
        <taxon>Dikarya</taxon>
        <taxon>Basidiomycota</taxon>
        <taxon>Ustilaginomycotina</taxon>
        <taxon>Ustilaginomycetes</taxon>
        <taxon>Ustilaginales</taxon>
        <taxon>Ustilaginaceae</taxon>
        <taxon>Pseudozyma</taxon>
    </lineage>
</organism>
<keyword evidence="11" id="KW-1185">Reference proteome</keyword>
<dbReference type="InterPro" id="IPR047544">
    <property type="entry name" value="RING-HC_RBR_RNF216"/>
</dbReference>
<keyword evidence="6" id="KW-0833">Ubl conjugation pathway</keyword>
<name>A0A5C3F354_9BASI</name>
<dbReference type="Proteomes" id="UP000323386">
    <property type="component" value="Unassembled WGS sequence"/>
</dbReference>
<evidence type="ECO:0000256" key="4">
    <source>
        <dbReference type="ARBA" id="ARBA00022737"/>
    </source>
</evidence>
<evidence type="ECO:0000256" key="6">
    <source>
        <dbReference type="ARBA" id="ARBA00022786"/>
    </source>
</evidence>
<accession>A0A5C3F354</accession>
<dbReference type="PANTHER" id="PTHR22770">
    <property type="entry name" value="UBIQUITIN CONJUGATING ENZYME 7 INTERACTING PROTEIN-RELATED"/>
    <property type="match status" value="1"/>
</dbReference>
<dbReference type="AlphaFoldDB" id="A0A5C3F354"/>
<dbReference type="CDD" id="cd16630">
    <property type="entry name" value="RING-HC_RBR_RNF216"/>
    <property type="match status" value="1"/>
</dbReference>
<evidence type="ECO:0000313" key="11">
    <source>
        <dbReference type="Proteomes" id="UP000323386"/>
    </source>
</evidence>
<sequence>MAAMQPKRVERDVERNGFAMLDGPPPQARATSSQIGGDLRREAGCAEARAILGISSSKTGKQARDPLVELVPAVIEIFPDMDHAHALTKLRQLFLEHECPLDDLVERICAEILEQGADYPRIEAKGKRKASSETPTVGTSASTAPNSAHAPPPPPKANHYRTEGRPKTGRIYRDEAARLLRAEFPQYPPVDCRRLIEESRGYFAPARKQLLIMSLEAQAEVHSADPPRPAKKLKRKESADSILLQRRATALVLEQLDSMRAFIKAPAALKEEVLWVYSEEGEAVLASEMPLPSAGIECGCCFDDDIPFEHFVQCRDGHLFCKSCAQHYAEERIGMRIIDLPCIDGGGCEAGFAESEIQRFLPAKTYQLLERLRQEVSLQRAGIAGLEECPYCPYACVMDNTDDKVFRCLNEDCERTSCRLCKTEDHIPMSCEEAKAQKTRHHAESALSEAVIRKCPTPSCGVALMKFEGCNKIYCTQCRHFMWYVEGDGGPILPSRRQHPDARVIPLSPNSYVCKQHIPVEVGYKHFNQMSGQRGSKEKSNKCPLWDDGVNRHERELAGVREQLGADAPPT</sequence>
<keyword evidence="5" id="KW-0863">Zinc-finger</keyword>
<evidence type="ECO:0000256" key="3">
    <source>
        <dbReference type="ARBA" id="ARBA00022723"/>
    </source>
</evidence>
<evidence type="ECO:0000256" key="7">
    <source>
        <dbReference type="ARBA" id="ARBA00022833"/>
    </source>
</evidence>
<comment type="pathway">
    <text evidence="1">Protein modification; protein ubiquitination.</text>
</comment>
<keyword evidence="7" id="KW-0862">Zinc</keyword>
<dbReference type="Pfam" id="PF26200">
    <property type="entry name" value="Rcat_RNF216"/>
    <property type="match status" value="1"/>
</dbReference>
<dbReference type="InterPro" id="IPR051628">
    <property type="entry name" value="LUBAC_E3_Ligases"/>
</dbReference>
<dbReference type="OrthoDB" id="10009520at2759"/>